<feature type="region of interest" description="Disordered" evidence="1">
    <location>
        <begin position="117"/>
        <end position="178"/>
    </location>
</feature>
<proteinExistence type="predicted"/>
<reference key="1">
    <citation type="journal article" date="2019" name="Genes (Basel)">
        <title>A High-Quality De novo Genome Assembly from a Single Mosquito Using PacBio Sequencing.</title>
        <authorList>
            <person name="Kingan S.B."/>
            <person name="Heaton H."/>
            <person name="Cudini J."/>
            <person name="Lambert C.C."/>
            <person name="Baybayan P."/>
            <person name="Galvin B.D."/>
            <person name="Durbin R."/>
            <person name="Korlach J."/>
            <person name="Lawniczak M.K.N."/>
        </authorList>
    </citation>
    <scope>NUCLEOTIDE SEQUENCE [LARGE SCALE GENOMIC DNA]</scope>
    <source>
        <strain>Mali-NIH</strain>
    </source>
</reference>
<feature type="compositionally biased region" description="Basic residues" evidence="1">
    <location>
        <begin position="48"/>
        <end position="70"/>
    </location>
</feature>
<dbReference type="AlphaFoldDB" id="A0A6E8W9Z8"/>
<feature type="region of interest" description="Disordered" evidence="1">
    <location>
        <begin position="1"/>
        <end position="70"/>
    </location>
</feature>
<sequence length="178" mass="19649">MGYRRRHRSRSRDDSPERSSGSRSTEALQQQNVTAGEGDHETSGHRTSSSRHHHRSSRHHQHSDRPRRRRERPEWLKMILRAQRQFVWAILMTVGLCLKRGAQLVSDMLLGAPVAAPVEGRPQPGPSGMDRSGYAAGGASSSTAVATRGSSTLVRSASFDDPATVPNRRAIVPPEDLD</sequence>
<evidence type="ECO:0000313" key="3">
    <source>
        <dbReference type="Proteomes" id="UP001105220"/>
    </source>
</evidence>
<reference evidence="2" key="2">
    <citation type="submission" date="2020-05" db="UniProtKB">
        <authorList>
            <consortium name="EnsemblMetazoa"/>
        </authorList>
    </citation>
    <scope>IDENTIFICATION</scope>
    <source>
        <strain evidence="2">Ngousso</strain>
    </source>
</reference>
<keyword evidence="3" id="KW-1185">Reference proteome</keyword>
<feature type="compositionally biased region" description="Basic residues" evidence="1">
    <location>
        <begin position="1"/>
        <end position="10"/>
    </location>
</feature>
<protein>
    <submittedName>
        <fullName evidence="2">Uncharacterized protein</fullName>
    </submittedName>
</protein>
<feature type="compositionally biased region" description="Polar residues" evidence="1">
    <location>
        <begin position="25"/>
        <end position="34"/>
    </location>
</feature>
<evidence type="ECO:0000256" key="1">
    <source>
        <dbReference type="SAM" id="MobiDB-lite"/>
    </source>
</evidence>
<feature type="compositionally biased region" description="Low complexity" evidence="1">
    <location>
        <begin position="132"/>
        <end position="152"/>
    </location>
</feature>
<dbReference type="EnsemblMetazoa" id="ACON028446-RA">
    <property type="protein sequence ID" value="ACON028446-PA"/>
    <property type="gene ID" value="ACON028446"/>
</dbReference>
<dbReference type="Proteomes" id="UP001105220">
    <property type="component" value="Unplaced"/>
</dbReference>
<organism evidence="2 3">
    <name type="scientific">Anopheles coluzzii</name>
    <name type="common">African malaria mosquito</name>
    <dbReference type="NCBI Taxonomy" id="1518534"/>
    <lineage>
        <taxon>Eukaryota</taxon>
        <taxon>Metazoa</taxon>
        <taxon>Ecdysozoa</taxon>
        <taxon>Arthropoda</taxon>
        <taxon>Hexapoda</taxon>
        <taxon>Insecta</taxon>
        <taxon>Pterygota</taxon>
        <taxon>Neoptera</taxon>
        <taxon>Endopterygota</taxon>
        <taxon>Diptera</taxon>
        <taxon>Nematocera</taxon>
        <taxon>Culicoidea</taxon>
        <taxon>Culicidae</taxon>
        <taxon>Anophelinae</taxon>
        <taxon>Anopheles</taxon>
    </lineage>
</organism>
<name>A0A6E8W9Z8_ANOCL</name>
<evidence type="ECO:0000313" key="2">
    <source>
        <dbReference type="EnsemblMetazoa" id="ACON028446-PA"/>
    </source>
</evidence>
<accession>A0A6E8W9Z8</accession>
<dbReference type="VEuPathDB" id="VectorBase:ACON028446"/>